<evidence type="ECO:0000256" key="6">
    <source>
        <dbReference type="ARBA" id="ARBA00023284"/>
    </source>
</evidence>
<comment type="subunit">
    <text evidence="2">Monomer.</text>
</comment>
<dbReference type="PRINTS" id="PR00160">
    <property type="entry name" value="GLUTAREDOXIN"/>
</dbReference>
<dbReference type="GO" id="GO:0005737">
    <property type="term" value="C:cytoplasm"/>
    <property type="evidence" value="ECO:0007669"/>
    <property type="project" value="TreeGrafter"/>
</dbReference>
<dbReference type="PANTHER" id="PTHR45694:SF28">
    <property type="entry name" value="GLUTAREDOXIN 1"/>
    <property type="match status" value="1"/>
</dbReference>
<comment type="caution">
    <text evidence="8">The sequence shown here is derived from an EMBL/GenBank/DDBJ whole genome shotgun (WGS) entry which is preliminary data.</text>
</comment>
<dbReference type="InterPro" id="IPR036249">
    <property type="entry name" value="Thioredoxin-like_sf"/>
</dbReference>
<feature type="domain" description="Glutaredoxin" evidence="7">
    <location>
        <begin position="3"/>
        <end position="67"/>
    </location>
</feature>
<evidence type="ECO:0000259" key="7">
    <source>
        <dbReference type="Pfam" id="PF00462"/>
    </source>
</evidence>
<dbReference type="PATRIC" id="fig|1095749.3.peg.1422"/>
<dbReference type="GO" id="GO:0015038">
    <property type="term" value="F:glutathione disulfide oxidoreductase activity"/>
    <property type="evidence" value="ECO:0007669"/>
    <property type="project" value="TreeGrafter"/>
</dbReference>
<keyword evidence="5" id="KW-1015">Disulfide bond</keyword>
<dbReference type="InterPro" id="IPR014025">
    <property type="entry name" value="Glutaredoxin_subgr"/>
</dbReference>
<gene>
    <name evidence="8" type="primary">grxA</name>
    <name evidence="8" type="ORF">HMPREF1052_1318</name>
</gene>
<evidence type="ECO:0000256" key="5">
    <source>
        <dbReference type="ARBA" id="ARBA00023157"/>
    </source>
</evidence>
<evidence type="ECO:0000256" key="1">
    <source>
        <dbReference type="ARBA" id="ARBA00007787"/>
    </source>
</evidence>
<dbReference type="InterPro" id="IPR002109">
    <property type="entry name" value="Glutaredoxin"/>
</dbReference>
<evidence type="ECO:0000313" key="9">
    <source>
        <dbReference type="Proteomes" id="UP000006457"/>
    </source>
</evidence>
<dbReference type="AlphaFoldDB" id="I3DAM9"/>
<dbReference type="Gene3D" id="3.40.30.10">
    <property type="entry name" value="Glutaredoxin"/>
    <property type="match status" value="1"/>
</dbReference>
<dbReference type="NCBIfam" id="NF008401">
    <property type="entry name" value="PRK11200.1"/>
    <property type="match status" value="1"/>
</dbReference>
<dbReference type="SUPFAM" id="SSF52833">
    <property type="entry name" value="Thioredoxin-like"/>
    <property type="match status" value="1"/>
</dbReference>
<dbReference type="GO" id="GO:0015035">
    <property type="term" value="F:protein-disulfide reductase activity"/>
    <property type="evidence" value="ECO:0007669"/>
    <property type="project" value="InterPro"/>
</dbReference>
<dbReference type="PROSITE" id="PS00195">
    <property type="entry name" value="GLUTAREDOXIN_1"/>
    <property type="match status" value="1"/>
</dbReference>
<comment type="similarity">
    <text evidence="1">Belongs to the glutaredoxin family.</text>
</comment>
<dbReference type="Pfam" id="PF00462">
    <property type="entry name" value="Glutaredoxin"/>
    <property type="match status" value="1"/>
</dbReference>
<dbReference type="GO" id="GO:0009055">
    <property type="term" value="F:electron transfer activity"/>
    <property type="evidence" value="ECO:0007669"/>
    <property type="project" value="InterPro"/>
</dbReference>
<evidence type="ECO:0000313" key="8">
    <source>
        <dbReference type="EMBL" id="EIJ68772.1"/>
    </source>
</evidence>
<evidence type="ECO:0000256" key="4">
    <source>
        <dbReference type="ARBA" id="ARBA00022982"/>
    </source>
</evidence>
<dbReference type="InterPro" id="IPR011902">
    <property type="entry name" value="GRXA"/>
</dbReference>
<dbReference type="CDD" id="cd02066">
    <property type="entry name" value="GRX_family"/>
    <property type="match status" value="1"/>
</dbReference>
<dbReference type="OrthoDB" id="9814618at2"/>
<keyword evidence="6" id="KW-0676">Redox-active center</keyword>
<organism evidence="8 9">
    <name type="scientific">Pasteurella bettyae CCUG 2042</name>
    <dbReference type="NCBI Taxonomy" id="1095749"/>
    <lineage>
        <taxon>Bacteria</taxon>
        <taxon>Pseudomonadati</taxon>
        <taxon>Pseudomonadota</taxon>
        <taxon>Gammaproteobacteria</taxon>
        <taxon>Pasteurellales</taxon>
        <taxon>Pasteurellaceae</taxon>
        <taxon>Pasteurella</taxon>
    </lineage>
</organism>
<dbReference type="eggNOG" id="COG0695">
    <property type="taxonomic scope" value="Bacteria"/>
</dbReference>
<evidence type="ECO:0000256" key="3">
    <source>
        <dbReference type="ARBA" id="ARBA00022448"/>
    </source>
</evidence>
<evidence type="ECO:0000256" key="2">
    <source>
        <dbReference type="ARBA" id="ARBA00011245"/>
    </source>
</evidence>
<accession>I3DAM9</accession>
<keyword evidence="4" id="KW-0249">Electron transport</keyword>
<dbReference type="NCBIfam" id="TIGR02183">
    <property type="entry name" value="GRXA"/>
    <property type="match status" value="1"/>
</dbReference>
<dbReference type="Proteomes" id="UP000006457">
    <property type="component" value="Unassembled WGS sequence"/>
</dbReference>
<name>I3DAM9_9PAST</name>
<dbReference type="PROSITE" id="PS51354">
    <property type="entry name" value="GLUTAREDOXIN_2"/>
    <property type="match status" value="1"/>
</dbReference>
<dbReference type="GO" id="GO:0034599">
    <property type="term" value="P:cellular response to oxidative stress"/>
    <property type="evidence" value="ECO:0007669"/>
    <property type="project" value="TreeGrafter"/>
</dbReference>
<dbReference type="PANTHER" id="PTHR45694">
    <property type="entry name" value="GLUTAREDOXIN 2"/>
    <property type="match status" value="1"/>
</dbReference>
<dbReference type="RefSeq" id="WP_005760997.1">
    <property type="nucleotide sequence ID" value="NZ_AJSX01000034.1"/>
</dbReference>
<sequence length="87" mass="9684">MFVEIYGRAGCPFCVRAKALAEISKNKLNDFDFNYVDINEAGLTKDDLSKLVGKPVQTVPQVFIDKTPIGGCTDFEAYMKENFNIVA</sequence>
<dbReference type="InterPro" id="IPR011767">
    <property type="entry name" value="GLR_AS"/>
</dbReference>
<keyword evidence="3" id="KW-0813">Transport</keyword>
<dbReference type="GO" id="GO:0045454">
    <property type="term" value="P:cell redox homeostasis"/>
    <property type="evidence" value="ECO:0007669"/>
    <property type="project" value="InterPro"/>
</dbReference>
<keyword evidence="9" id="KW-1185">Reference proteome</keyword>
<protein>
    <submittedName>
        <fullName evidence="8">Glutaredoxin, GrxA family</fullName>
    </submittedName>
</protein>
<dbReference type="EMBL" id="AJSX01000034">
    <property type="protein sequence ID" value="EIJ68772.1"/>
    <property type="molecule type" value="Genomic_DNA"/>
</dbReference>
<proteinExistence type="inferred from homology"/>
<reference evidence="8 9" key="1">
    <citation type="submission" date="2012-03" db="EMBL/GenBank/DDBJ databases">
        <authorList>
            <person name="Harkins D.M."/>
            <person name="Madupu R."/>
            <person name="Durkin A.S."/>
            <person name="Torralba M."/>
            <person name="Methe B."/>
            <person name="Sutton G.G."/>
            <person name="Nelson K.E."/>
        </authorList>
    </citation>
    <scope>NUCLEOTIDE SEQUENCE [LARGE SCALE GENOMIC DNA]</scope>
    <source>
        <strain evidence="8 9">CCUG 2042</strain>
    </source>
</reference>